<dbReference type="KEGG" id="mou:OU421_12280"/>
<organism evidence="1 2">
    <name type="scientific">Methanogenium organophilum</name>
    <dbReference type="NCBI Taxonomy" id="2199"/>
    <lineage>
        <taxon>Archaea</taxon>
        <taxon>Methanobacteriati</taxon>
        <taxon>Methanobacteriota</taxon>
        <taxon>Stenosarchaea group</taxon>
        <taxon>Methanomicrobia</taxon>
        <taxon>Methanomicrobiales</taxon>
        <taxon>Methanomicrobiaceae</taxon>
        <taxon>Methanogenium</taxon>
    </lineage>
</organism>
<evidence type="ECO:0000313" key="1">
    <source>
        <dbReference type="EMBL" id="WAI01174.1"/>
    </source>
</evidence>
<evidence type="ECO:0000313" key="2">
    <source>
        <dbReference type="Proteomes" id="UP001163096"/>
    </source>
</evidence>
<proteinExistence type="predicted"/>
<sequence length="430" mass="49290">MYYLADYLQDHCYNVYVVHSQNAEYYGNYGNTIRFHSIPVGSPNMPISSENNLESEGEKNESYLKKKMIGSAKHIFYKSNIISLEKGIFNEPNCGMGVAGYRFIRNAREQILNTISEKGIKNIIISGPPFSLFCLVQQIKKRFPEVNIIMDYRDPWNTPHLSYPISKHIEQNALKHADKVVFLNERMLLDASSKFNLSKEKCEVVLNGYSKQNWDKVLKNAKNRGTVSGQTYSDRMIIGYIGGISFDNRGYRNISSFLDAYDIFQENKNVLLRFVGAETSQKIEDIKNHFPGTLEVLPPVDTQTSLQYMLECDVLFLIHTDTKTSRYVLTGKFFDYIRSGKVIFGVAGSDNTYFLELIRKHHLGIGCLSQSTHILDSLELLYKKWEDGTLEELRNDKGLDLDSLSRNAQNSRYLELLGDLEPTYSMELVT</sequence>
<name>A0A9X9S3E0_METOG</name>
<accession>A0A9X9S3E0</accession>
<dbReference type="Gene3D" id="3.40.50.2000">
    <property type="entry name" value="Glycogen Phosphorylase B"/>
    <property type="match status" value="1"/>
</dbReference>
<dbReference type="Proteomes" id="UP001163096">
    <property type="component" value="Chromosome"/>
</dbReference>
<keyword evidence="2" id="KW-1185">Reference proteome</keyword>
<dbReference type="AlphaFoldDB" id="A0A9X9S3E0"/>
<gene>
    <name evidence="1" type="ORF">OU421_12280</name>
</gene>
<dbReference type="EMBL" id="CP113361">
    <property type="protein sequence ID" value="WAI01174.1"/>
    <property type="molecule type" value="Genomic_DNA"/>
</dbReference>
<dbReference type="RefSeq" id="WP_268186392.1">
    <property type="nucleotide sequence ID" value="NZ_CP113361.1"/>
</dbReference>
<dbReference type="GeneID" id="76835892"/>
<reference evidence="1" key="1">
    <citation type="submission" date="2022-11" db="EMBL/GenBank/DDBJ databases">
        <title>Complete genome sequence of Methanogenium organophilum DSM 3596.</title>
        <authorList>
            <person name="Chen S.-C."/>
            <person name="Lai S.-J."/>
            <person name="You Y.-T."/>
        </authorList>
    </citation>
    <scope>NUCLEOTIDE SEQUENCE</scope>
    <source>
        <strain evidence="1">DSM 3596</strain>
    </source>
</reference>
<protein>
    <submittedName>
        <fullName evidence="1">Uncharacterized protein</fullName>
    </submittedName>
</protein>
<dbReference type="SUPFAM" id="SSF53756">
    <property type="entry name" value="UDP-Glycosyltransferase/glycogen phosphorylase"/>
    <property type="match status" value="1"/>
</dbReference>